<dbReference type="AlphaFoldDB" id="A0AAE1Z0L0"/>
<reference evidence="1" key="2">
    <citation type="journal article" date="2024" name="Plant">
        <title>Genomic evolution and insights into agronomic trait innovations of Sesamum species.</title>
        <authorList>
            <person name="Miao H."/>
            <person name="Wang L."/>
            <person name="Qu L."/>
            <person name="Liu H."/>
            <person name="Sun Y."/>
            <person name="Le M."/>
            <person name="Wang Q."/>
            <person name="Wei S."/>
            <person name="Zheng Y."/>
            <person name="Lin W."/>
            <person name="Duan Y."/>
            <person name="Cao H."/>
            <person name="Xiong S."/>
            <person name="Wang X."/>
            <person name="Wei L."/>
            <person name="Li C."/>
            <person name="Ma Q."/>
            <person name="Ju M."/>
            <person name="Zhao R."/>
            <person name="Li G."/>
            <person name="Mu C."/>
            <person name="Tian Q."/>
            <person name="Mei H."/>
            <person name="Zhang T."/>
            <person name="Gao T."/>
            <person name="Zhang H."/>
        </authorList>
    </citation>
    <scope>NUCLEOTIDE SEQUENCE</scope>
    <source>
        <strain evidence="1">3651</strain>
    </source>
</reference>
<dbReference type="Proteomes" id="UP001293254">
    <property type="component" value="Unassembled WGS sequence"/>
</dbReference>
<protein>
    <submittedName>
        <fullName evidence="1">Uncharacterized protein</fullName>
    </submittedName>
</protein>
<keyword evidence="2" id="KW-1185">Reference proteome</keyword>
<evidence type="ECO:0000313" key="1">
    <source>
        <dbReference type="EMBL" id="KAK4439781.1"/>
    </source>
</evidence>
<dbReference type="PANTHER" id="PTHR37196:SF2">
    <property type="entry name" value="TRANSMEMBRANE PROTEIN"/>
    <property type="match status" value="1"/>
</dbReference>
<evidence type="ECO:0000313" key="2">
    <source>
        <dbReference type="Proteomes" id="UP001293254"/>
    </source>
</evidence>
<gene>
    <name evidence="1" type="ORF">Salat_0313000</name>
</gene>
<sequence>MKCINSRSLLSPLLSDHKYKHQLSANRKPSSAQWNRNGFSSVSLRTRALPSPIFLAASSPAAAGKLSVLLQTSAVCLFAYFVANFVVPELILKDLKSKETNKDGENPAEDER</sequence>
<organism evidence="1 2">
    <name type="scientific">Sesamum alatum</name>
    <dbReference type="NCBI Taxonomy" id="300844"/>
    <lineage>
        <taxon>Eukaryota</taxon>
        <taxon>Viridiplantae</taxon>
        <taxon>Streptophyta</taxon>
        <taxon>Embryophyta</taxon>
        <taxon>Tracheophyta</taxon>
        <taxon>Spermatophyta</taxon>
        <taxon>Magnoliopsida</taxon>
        <taxon>eudicotyledons</taxon>
        <taxon>Gunneridae</taxon>
        <taxon>Pentapetalae</taxon>
        <taxon>asterids</taxon>
        <taxon>lamiids</taxon>
        <taxon>Lamiales</taxon>
        <taxon>Pedaliaceae</taxon>
        <taxon>Sesamum</taxon>
    </lineage>
</organism>
<dbReference type="PANTHER" id="PTHR37196">
    <property type="entry name" value="TRANSMEMBRANE PROTEIN"/>
    <property type="match status" value="1"/>
</dbReference>
<comment type="caution">
    <text evidence="1">The sequence shown here is derived from an EMBL/GenBank/DDBJ whole genome shotgun (WGS) entry which is preliminary data.</text>
</comment>
<dbReference type="EMBL" id="JACGWO010000001">
    <property type="protein sequence ID" value="KAK4439781.1"/>
    <property type="molecule type" value="Genomic_DNA"/>
</dbReference>
<proteinExistence type="predicted"/>
<reference evidence="1" key="1">
    <citation type="submission" date="2020-06" db="EMBL/GenBank/DDBJ databases">
        <authorList>
            <person name="Li T."/>
            <person name="Hu X."/>
            <person name="Zhang T."/>
            <person name="Song X."/>
            <person name="Zhang H."/>
            <person name="Dai N."/>
            <person name="Sheng W."/>
            <person name="Hou X."/>
            <person name="Wei L."/>
        </authorList>
    </citation>
    <scope>NUCLEOTIDE SEQUENCE</scope>
    <source>
        <strain evidence="1">3651</strain>
        <tissue evidence="1">Leaf</tissue>
    </source>
</reference>
<accession>A0AAE1Z0L0</accession>
<name>A0AAE1Z0L0_9LAMI</name>